<sequence>MHHRRAATYDDPRLRSLRRVLRGFVRRHGCGRRTVTPPPQLVHELPQGGGGARAVAAHEHLGDVGGRDAHRGGGEQALRLGHEAGHRAGVGVGVGVGVLAALVADAEVVLGEHAQRGGRAVAELDLAVHAARAEQRRVQPLRVVRREHHQPLADAGRPEAVHEVEHPGETYGFAPRRRHGRRGGRRHHGELRRGLLVGAAADALLLLVAVGEVEGAVDVLDDYDGLGRGGDEQAAEVGVGGHRGELQVVDVELEQVGDRGDEAGLARARRAVEQVAALPGAADARVVVPARGEAEEVGADLLAQRRVDGERVEGGRVREGVRAPEAVVVVAGPRGAVGVEPALPRLEPHPGGLGDEVRDVVVVDEVPVLARELELEGALVAAAAAKRAVRAVPAAPLDGARGGGPRDADAPEDVVRCVRVWERGDGAGRVARLVQAHGGRRGEAARAEVELRRVVEVVGAPAGAVSLVDEDGAPGRAERGGDPREEAAQARLRLRRQEVPHGGAEHHERREQGAQRAPVQDHLHRRAPKLLARSGSAAALELRVCDQRAALSKREWSEAGLCFYARAGSVPI</sequence>
<feature type="region of interest" description="Disordered" evidence="1">
    <location>
        <begin position="466"/>
        <end position="486"/>
    </location>
</feature>
<dbReference type="EMBL" id="CM009752">
    <property type="protein sequence ID" value="PUZ59282.1"/>
    <property type="molecule type" value="Genomic_DNA"/>
</dbReference>
<feature type="region of interest" description="Disordered" evidence="1">
    <location>
        <begin position="31"/>
        <end position="50"/>
    </location>
</feature>
<evidence type="ECO:0000256" key="1">
    <source>
        <dbReference type="SAM" id="MobiDB-lite"/>
    </source>
</evidence>
<dbReference type="Gramene" id="PUZ59282">
    <property type="protein sequence ID" value="PUZ59282"/>
    <property type="gene ID" value="GQ55_4G028500"/>
</dbReference>
<proteinExistence type="predicted"/>
<dbReference type="AlphaFoldDB" id="A0A2T7DUN0"/>
<feature type="compositionally biased region" description="Basic and acidic residues" evidence="1">
    <location>
        <begin position="498"/>
        <end position="513"/>
    </location>
</feature>
<protein>
    <submittedName>
        <fullName evidence="2">Uncharacterized protein</fullName>
    </submittedName>
</protein>
<evidence type="ECO:0000313" key="3">
    <source>
        <dbReference type="Proteomes" id="UP000244336"/>
    </source>
</evidence>
<keyword evidence="3" id="KW-1185">Reference proteome</keyword>
<evidence type="ECO:0000313" key="2">
    <source>
        <dbReference type="EMBL" id="PUZ59282.1"/>
    </source>
</evidence>
<accession>A0A2T7DUN0</accession>
<feature type="compositionally biased region" description="Basic and acidic residues" evidence="1">
    <location>
        <begin position="476"/>
        <end position="486"/>
    </location>
</feature>
<gene>
    <name evidence="2" type="ORF">GQ55_4G028500</name>
</gene>
<feature type="region of interest" description="Disordered" evidence="1">
    <location>
        <begin position="498"/>
        <end position="521"/>
    </location>
</feature>
<name>A0A2T7DUN0_9POAL</name>
<dbReference type="Proteomes" id="UP000244336">
    <property type="component" value="Chromosome 4"/>
</dbReference>
<organism evidence="2 3">
    <name type="scientific">Panicum hallii var. hallii</name>
    <dbReference type="NCBI Taxonomy" id="1504633"/>
    <lineage>
        <taxon>Eukaryota</taxon>
        <taxon>Viridiplantae</taxon>
        <taxon>Streptophyta</taxon>
        <taxon>Embryophyta</taxon>
        <taxon>Tracheophyta</taxon>
        <taxon>Spermatophyta</taxon>
        <taxon>Magnoliopsida</taxon>
        <taxon>Liliopsida</taxon>
        <taxon>Poales</taxon>
        <taxon>Poaceae</taxon>
        <taxon>PACMAD clade</taxon>
        <taxon>Panicoideae</taxon>
        <taxon>Panicodae</taxon>
        <taxon>Paniceae</taxon>
        <taxon>Panicinae</taxon>
        <taxon>Panicum</taxon>
        <taxon>Panicum sect. Panicum</taxon>
    </lineage>
</organism>
<reference evidence="2 3" key="1">
    <citation type="submission" date="2018-04" db="EMBL/GenBank/DDBJ databases">
        <title>WGS assembly of Panicum hallii var. hallii HAL2.</title>
        <authorList>
            <person name="Lovell J."/>
            <person name="Jenkins J."/>
            <person name="Lowry D."/>
            <person name="Mamidi S."/>
            <person name="Sreedasyam A."/>
            <person name="Weng X."/>
            <person name="Barry K."/>
            <person name="Bonette J."/>
            <person name="Campitelli B."/>
            <person name="Daum C."/>
            <person name="Gordon S."/>
            <person name="Gould B."/>
            <person name="Lipzen A."/>
            <person name="MacQueen A."/>
            <person name="Palacio-Mejia J."/>
            <person name="Plott C."/>
            <person name="Shakirov E."/>
            <person name="Shu S."/>
            <person name="Yoshinaga Y."/>
            <person name="Zane M."/>
            <person name="Rokhsar D."/>
            <person name="Grimwood J."/>
            <person name="Schmutz J."/>
            <person name="Juenger T."/>
        </authorList>
    </citation>
    <scope>NUCLEOTIDE SEQUENCE [LARGE SCALE GENOMIC DNA]</scope>
    <source>
        <strain evidence="3">cv. HAL2</strain>
    </source>
</reference>
<feature type="non-terminal residue" evidence="2">
    <location>
        <position position="572"/>
    </location>
</feature>